<dbReference type="SMART" id="SM01417">
    <property type="entry name" value="Solute_trans_a"/>
    <property type="match status" value="1"/>
</dbReference>
<dbReference type="GeneID" id="59377212"/>
<keyword evidence="4 6" id="KW-0472">Membrane</keyword>
<evidence type="ECO:0000256" key="5">
    <source>
        <dbReference type="SAM" id="MobiDB-lite"/>
    </source>
</evidence>
<organism evidence="7 8">
    <name type="scientific">Pleurotus ostreatus</name>
    <name type="common">Oyster mushroom</name>
    <name type="synonym">White-rot fungus</name>
    <dbReference type="NCBI Taxonomy" id="5322"/>
    <lineage>
        <taxon>Eukaryota</taxon>
        <taxon>Fungi</taxon>
        <taxon>Dikarya</taxon>
        <taxon>Basidiomycota</taxon>
        <taxon>Agaricomycotina</taxon>
        <taxon>Agaricomycetes</taxon>
        <taxon>Agaricomycetidae</taxon>
        <taxon>Agaricales</taxon>
        <taxon>Pleurotineae</taxon>
        <taxon>Pleurotaceae</taxon>
        <taxon>Pleurotus</taxon>
    </lineage>
</organism>
<feature type="compositionally biased region" description="Basic residues" evidence="5">
    <location>
        <begin position="775"/>
        <end position="791"/>
    </location>
</feature>
<dbReference type="GO" id="GO:0016020">
    <property type="term" value="C:membrane"/>
    <property type="evidence" value="ECO:0007669"/>
    <property type="project" value="UniProtKB-SubCell"/>
</dbReference>
<feature type="transmembrane region" description="Helical" evidence="6">
    <location>
        <begin position="95"/>
        <end position="112"/>
    </location>
</feature>
<accession>A0A8H6ZV94</accession>
<proteinExistence type="predicted"/>
<feature type="compositionally biased region" description="Low complexity" evidence="5">
    <location>
        <begin position="808"/>
        <end position="821"/>
    </location>
</feature>
<feature type="compositionally biased region" description="Basic and acidic residues" evidence="5">
    <location>
        <begin position="538"/>
        <end position="552"/>
    </location>
</feature>
<feature type="region of interest" description="Disordered" evidence="5">
    <location>
        <begin position="606"/>
        <end position="628"/>
    </location>
</feature>
<feature type="transmembrane region" description="Helical" evidence="6">
    <location>
        <begin position="62"/>
        <end position="83"/>
    </location>
</feature>
<gene>
    <name evidence="7" type="ORF">PC9H_007394</name>
</gene>
<feature type="region of interest" description="Disordered" evidence="5">
    <location>
        <begin position="762"/>
        <end position="886"/>
    </location>
</feature>
<keyword evidence="3 6" id="KW-1133">Transmembrane helix</keyword>
<keyword evidence="8" id="KW-1185">Reference proteome</keyword>
<evidence type="ECO:0000256" key="2">
    <source>
        <dbReference type="ARBA" id="ARBA00022692"/>
    </source>
</evidence>
<evidence type="ECO:0000256" key="3">
    <source>
        <dbReference type="ARBA" id="ARBA00022989"/>
    </source>
</evidence>
<comment type="caution">
    <text evidence="7">The sequence shown here is derived from an EMBL/GenBank/DDBJ whole genome shotgun (WGS) entry which is preliminary data.</text>
</comment>
<dbReference type="RefSeq" id="XP_036630545.1">
    <property type="nucleotide sequence ID" value="XM_036776925.1"/>
</dbReference>
<evidence type="ECO:0008006" key="9">
    <source>
        <dbReference type="Google" id="ProtNLM"/>
    </source>
</evidence>
<feature type="transmembrane region" description="Helical" evidence="6">
    <location>
        <begin position="205"/>
        <end position="228"/>
    </location>
</feature>
<feature type="compositionally biased region" description="Polar residues" evidence="5">
    <location>
        <begin position="822"/>
        <end position="832"/>
    </location>
</feature>
<protein>
    <recommendedName>
        <fullName evidence="9">DUF300-domain-containing protein</fullName>
    </recommendedName>
</protein>
<evidence type="ECO:0000256" key="1">
    <source>
        <dbReference type="ARBA" id="ARBA00004141"/>
    </source>
</evidence>
<dbReference type="EMBL" id="JACETU010000005">
    <property type="protein sequence ID" value="KAF7428173.1"/>
    <property type="molecule type" value="Genomic_DNA"/>
</dbReference>
<feature type="transmembrane region" description="Helical" evidence="6">
    <location>
        <begin position="171"/>
        <end position="193"/>
    </location>
</feature>
<dbReference type="Proteomes" id="UP000623687">
    <property type="component" value="Unassembled WGS sequence"/>
</dbReference>
<dbReference type="Pfam" id="PF03619">
    <property type="entry name" value="Solute_trans_a"/>
    <property type="match status" value="1"/>
</dbReference>
<feature type="region of interest" description="Disordered" evidence="5">
    <location>
        <begin position="508"/>
        <end position="562"/>
    </location>
</feature>
<reference evidence="7" key="1">
    <citation type="submission" date="2019-07" db="EMBL/GenBank/DDBJ databases">
        <authorList>
            <person name="Palmer J.M."/>
        </authorList>
    </citation>
    <scope>NUCLEOTIDE SEQUENCE</scope>
    <source>
        <strain evidence="7">PC9</strain>
    </source>
</reference>
<feature type="region of interest" description="Disordered" evidence="5">
    <location>
        <begin position="721"/>
        <end position="749"/>
    </location>
</feature>
<dbReference type="VEuPathDB" id="FungiDB:PC9H_007394"/>
<dbReference type="InterPro" id="IPR005178">
    <property type="entry name" value="Ostalpha/TMEM184C"/>
</dbReference>
<feature type="transmembrane region" description="Helical" evidence="6">
    <location>
        <begin position="280"/>
        <end position="301"/>
    </location>
</feature>
<evidence type="ECO:0000313" key="7">
    <source>
        <dbReference type="EMBL" id="KAF7428173.1"/>
    </source>
</evidence>
<comment type="subcellular location">
    <subcellularLocation>
        <location evidence="1">Membrane</location>
        <topology evidence="1">Multi-pass membrane protein</topology>
    </subcellularLocation>
</comment>
<dbReference type="PANTHER" id="PTHR23423">
    <property type="entry name" value="ORGANIC SOLUTE TRANSPORTER-RELATED"/>
    <property type="match status" value="1"/>
</dbReference>
<name>A0A8H6ZV94_PLEOS</name>
<sequence length="886" mass="100012">MSNATCHKERAPDGPPLFDNGTIVIQVYHVGWIIAGFFAAVATVASFWLINKHLQWYTNVNIVRLLFMVPLYALISFASFLFWNQSTPLILVRDGYESTVLTSFFYLLLMYLSPNTEGQKAIFRKAGLSRENDREALRKGQEPKKWVFPLGFIKWKPADGLLFLQLQKWGVLQYCVLRPLTTLIAVVLDYMGLYCESSWSPGWGHIYIVIIVSISVTIAMYCLIQLYVPVAQELAPHKPLLKLFAVKAVVFLTFWQATFLSVLAMFGVVTDTAHMTAEDINIGIGALLETFEMMLFAFLHIKAFSYKPYRPFHSPDSKDPPPQRTKRLRSLGHAMDFRETFREMWVGWLYIWDRMRGREPRPDVNARRLAHHEEVMGRSRLPPNFTKARAVVQTREVGEEKEKAPLIKVDVEERVEIDGRRDWLGGRDDFGYTLGPVRRERSEGLEAQIQSELAKRGFGDGELSFTFCATRISSLLDDKFSPVDVEQDLPPKRRSRSWWRSIYDRISQSGDPDVESAALAPSRSQRRQRSRSRHRHRSSQDKDRQRLMRQDFEYDDPPPPSMIRAHRSQRNQLGLMIEEEPFGFIESRGTSPSPLSGLPTMYSGPARSGHAMHPSPGATRHGAPPPDFLTERSPPFARSDSLLGRVFPQSVESSAGHVALLGVRERSPPSTPPFAPPTTLGITVAGNMQQSLVVPGVIGSPIGSMAAEIQSSEAREVILPTTTSSLHRRETATTSEYPLSTPSSPQSHTTFVTAVSHHPHALEAAPAPPSQPHRQTSRQHSRSARPHHYPRRSLGSATQFGHPGRPISLTTPAPLASTSTTRQRLPSPTSPATPYDPLEIGRHRRRRSRDRHPTAHAPYQDPLYTMYGSAQPPNQQPYPHQRPEYE</sequence>
<feature type="transmembrane region" description="Helical" evidence="6">
    <location>
        <begin position="240"/>
        <end position="268"/>
    </location>
</feature>
<dbReference type="OrthoDB" id="5348404at2759"/>
<evidence type="ECO:0000256" key="4">
    <source>
        <dbReference type="ARBA" id="ARBA00023136"/>
    </source>
</evidence>
<feature type="compositionally biased region" description="Basic residues" evidence="5">
    <location>
        <begin position="524"/>
        <end position="537"/>
    </location>
</feature>
<dbReference type="AlphaFoldDB" id="A0A8H6ZV94"/>
<keyword evidence="2 6" id="KW-0812">Transmembrane</keyword>
<evidence type="ECO:0000313" key="8">
    <source>
        <dbReference type="Proteomes" id="UP000623687"/>
    </source>
</evidence>
<feature type="compositionally biased region" description="Polar residues" evidence="5">
    <location>
        <begin position="732"/>
        <end position="749"/>
    </location>
</feature>
<evidence type="ECO:0000256" key="6">
    <source>
        <dbReference type="SAM" id="Phobius"/>
    </source>
</evidence>
<feature type="transmembrane region" description="Helical" evidence="6">
    <location>
        <begin position="27"/>
        <end position="50"/>
    </location>
</feature>